<evidence type="ECO:0000256" key="6">
    <source>
        <dbReference type="SAM" id="Phobius"/>
    </source>
</evidence>
<comment type="similarity">
    <text evidence="2">Belongs to the fatty acid desaturase CarF family.</text>
</comment>
<keyword evidence="5 6" id="KW-0472">Membrane</keyword>
<accession>A0A1H5URP1</accession>
<evidence type="ECO:0000256" key="5">
    <source>
        <dbReference type="ARBA" id="ARBA00023136"/>
    </source>
</evidence>
<name>A0A1H5URP1_9GAMM</name>
<dbReference type="Pfam" id="PF10520">
    <property type="entry name" value="Lipid_desat"/>
    <property type="match status" value="1"/>
</dbReference>
<reference evidence="8 9" key="1">
    <citation type="submission" date="2016-10" db="EMBL/GenBank/DDBJ databases">
        <authorList>
            <person name="de Groot N.N."/>
        </authorList>
    </citation>
    <scope>NUCLEOTIDE SEQUENCE [LARGE SCALE GENOMIC DNA]</scope>
    <source>
        <strain evidence="8 9">DSM 22012</strain>
    </source>
</reference>
<comment type="subcellular location">
    <subcellularLocation>
        <location evidence="1">Membrane</location>
        <topology evidence="1">Multi-pass membrane protein</topology>
    </subcellularLocation>
</comment>
<evidence type="ECO:0000256" key="3">
    <source>
        <dbReference type="ARBA" id="ARBA00022692"/>
    </source>
</evidence>
<dbReference type="InterPro" id="IPR019547">
    <property type="entry name" value="Lipid_desat"/>
</dbReference>
<dbReference type="AlphaFoldDB" id="A0A1H5URP1"/>
<keyword evidence="4 6" id="KW-1133">Transmembrane helix</keyword>
<dbReference type="Proteomes" id="UP000236745">
    <property type="component" value="Unassembled WGS sequence"/>
</dbReference>
<sequence length="248" mass="28638">MNISSDKLAPPLIFGYFALLFGGLWLVDWSQFTWFSGLITFYAALFLADFISGLVHLFIDYQPLNYAKGYGELYDYKGKRNSDDFNTKKNRVFSRSTVFDREVYFFKIHHRNAGPCVNRPYRDFFYMTCVPATVFILISIALSVFEAPIPGSAYLAFALLVFSIGVLHTDHIHAWVHGSKTMPWGVSIARRVQKLKLMYSMKTHIRHHQEGESGFCFIIGHANFLVDAICRVLLRMGMIEKRHWLGQR</sequence>
<organism evidence="8 9">
    <name type="scientific">Marinobacterium lutimaris</name>
    <dbReference type="NCBI Taxonomy" id="568106"/>
    <lineage>
        <taxon>Bacteria</taxon>
        <taxon>Pseudomonadati</taxon>
        <taxon>Pseudomonadota</taxon>
        <taxon>Gammaproteobacteria</taxon>
        <taxon>Oceanospirillales</taxon>
        <taxon>Oceanospirillaceae</taxon>
        <taxon>Marinobacterium</taxon>
    </lineage>
</organism>
<feature type="transmembrane region" description="Helical" evidence="6">
    <location>
        <begin position="124"/>
        <end position="145"/>
    </location>
</feature>
<dbReference type="GO" id="GO:0016020">
    <property type="term" value="C:membrane"/>
    <property type="evidence" value="ECO:0007669"/>
    <property type="project" value="UniProtKB-SubCell"/>
</dbReference>
<evidence type="ECO:0000256" key="4">
    <source>
        <dbReference type="ARBA" id="ARBA00022989"/>
    </source>
</evidence>
<dbReference type="EMBL" id="FNVQ01000001">
    <property type="protein sequence ID" value="SEF77753.1"/>
    <property type="molecule type" value="Genomic_DNA"/>
</dbReference>
<evidence type="ECO:0000256" key="1">
    <source>
        <dbReference type="ARBA" id="ARBA00004141"/>
    </source>
</evidence>
<keyword evidence="9" id="KW-1185">Reference proteome</keyword>
<feature type="transmembrane region" description="Helical" evidence="6">
    <location>
        <begin position="12"/>
        <end position="32"/>
    </location>
</feature>
<protein>
    <submittedName>
        <fullName evidence="8">B domain of TMEM189, localisation domain</fullName>
    </submittedName>
</protein>
<dbReference type="OrthoDB" id="7553853at2"/>
<evidence type="ECO:0000259" key="7">
    <source>
        <dbReference type="Pfam" id="PF10520"/>
    </source>
</evidence>
<evidence type="ECO:0000256" key="2">
    <source>
        <dbReference type="ARBA" id="ARBA00007620"/>
    </source>
</evidence>
<evidence type="ECO:0000313" key="9">
    <source>
        <dbReference type="Proteomes" id="UP000236745"/>
    </source>
</evidence>
<feature type="transmembrane region" description="Helical" evidence="6">
    <location>
        <begin position="38"/>
        <end position="59"/>
    </location>
</feature>
<feature type="transmembrane region" description="Helical" evidence="6">
    <location>
        <begin position="151"/>
        <end position="169"/>
    </location>
</feature>
<evidence type="ECO:0000313" key="8">
    <source>
        <dbReference type="EMBL" id="SEF77753.1"/>
    </source>
</evidence>
<gene>
    <name evidence="8" type="ORF">SAMN05444390_101478</name>
</gene>
<proteinExistence type="inferred from homology"/>
<feature type="domain" description="Lipid desaturase" evidence="7">
    <location>
        <begin position="103"/>
        <end position="229"/>
    </location>
</feature>
<keyword evidence="3 6" id="KW-0812">Transmembrane</keyword>
<dbReference type="RefSeq" id="WP_104001469.1">
    <property type="nucleotide sequence ID" value="NZ_FNVQ01000001.1"/>
</dbReference>